<organism evidence="1 2">
    <name type="scientific">Racocetra persica</name>
    <dbReference type="NCBI Taxonomy" id="160502"/>
    <lineage>
        <taxon>Eukaryota</taxon>
        <taxon>Fungi</taxon>
        <taxon>Fungi incertae sedis</taxon>
        <taxon>Mucoromycota</taxon>
        <taxon>Glomeromycotina</taxon>
        <taxon>Glomeromycetes</taxon>
        <taxon>Diversisporales</taxon>
        <taxon>Gigasporaceae</taxon>
        <taxon>Racocetra</taxon>
    </lineage>
</organism>
<evidence type="ECO:0000313" key="2">
    <source>
        <dbReference type="Proteomes" id="UP000789920"/>
    </source>
</evidence>
<reference evidence="1" key="1">
    <citation type="submission" date="2021-06" db="EMBL/GenBank/DDBJ databases">
        <authorList>
            <person name="Kallberg Y."/>
            <person name="Tangrot J."/>
            <person name="Rosling A."/>
        </authorList>
    </citation>
    <scope>NUCLEOTIDE SEQUENCE</scope>
    <source>
        <strain evidence="1">MA461A</strain>
    </source>
</reference>
<sequence length="108" mass="12483">MVDYHITKPSHRYHPYSVTGVSLYQRKNRQESMTQVLPDQVVSNLFSSIEQPQAFMHPLINFDDGQINNYGNTFELQDNQIGFLQSEQLCDIPEMISIPFIPTGNYSQ</sequence>
<protein>
    <submittedName>
        <fullName evidence="1">34678_t:CDS:1</fullName>
    </submittedName>
</protein>
<dbReference type="Proteomes" id="UP000789920">
    <property type="component" value="Unassembled WGS sequence"/>
</dbReference>
<keyword evidence="2" id="KW-1185">Reference proteome</keyword>
<gene>
    <name evidence="1" type="ORF">RPERSI_LOCUS4336</name>
</gene>
<dbReference type="EMBL" id="CAJVQC010005916">
    <property type="protein sequence ID" value="CAG8560378.1"/>
    <property type="molecule type" value="Genomic_DNA"/>
</dbReference>
<accession>A0ACA9M1H2</accession>
<evidence type="ECO:0000313" key="1">
    <source>
        <dbReference type="EMBL" id="CAG8560378.1"/>
    </source>
</evidence>
<name>A0ACA9M1H2_9GLOM</name>
<feature type="non-terminal residue" evidence="1">
    <location>
        <position position="108"/>
    </location>
</feature>
<proteinExistence type="predicted"/>
<comment type="caution">
    <text evidence="1">The sequence shown here is derived from an EMBL/GenBank/DDBJ whole genome shotgun (WGS) entry which is preliminary data.</text>
</comment>